<accession>A0A0D2WMH8</accession>
<evidence type="ECO:0000256" key="2">
    <source>
        <dbReference type="ARBA" id="ARBA00022840"/>
    </source>
</evidence>
<reference evidence="7" key="1">
    <citation type="submission" date="2011-02" db="EMBL/GenBank/DDBJ databases">
        <title>The Genome Sequence of Capsaspora owczarzaki ATCC 30864.</title>
        <authorList>
            <person name="Russ C."/>
            <person name="Cuomo C."/>
            <person name="Burger G."/>
            <person name="Gray M.W."/>
            <person name="Holland P.W.H."/>
            <person name="King N."/>
            <person name="Lang F.B.F."/>
            <person name="Roger A.J."/>
            <person name="Ruiz-Trillo I."/>
            <person name="Young S.K."/>
            <person name="Zeng Q."/>
            <person name="Gargeya S."/>
            <person name="Alvarado L."/>
            <person name="Berlin A."/>
            <person name="Chapman S.B."/>
            <person name="Chen Z."/>
            <person name="Freedman E."/>
            <person name="Gellesch M."/>
            <person name="Goldberg J."/>
            <person name="Griggs A."/>
            <person name="Gujja S."/>
            <person name="Heilman E."/>
            <person name="Heiman D."/>
            <person name="Howarth C."/>
            <person name="Mehta T."/>
            <person name="Neiman D."/>
            <person name="Pearson M."/>
            <person name="Roberts A."/>
            <person name="Saif S."/>
            <person name="Shea T."/>
            <person name="Shenoy N."/>
            <person name="Sisk P."/>
            <person name="Stolte C."/>
            <person name="Sykes S."/>
            <person name="White J."/>
            <person name="Yandava C."/>
            <person name="Haas B."/>
            <person name="Nusbaum C."/>
            <person name="Birren B."/>
        </authorList>
    </citation>
    <scope>NUCLEOTIDE SEQUENCE</scope>
    <source>
        <strain evidence="7">ATCC 30864</strain>
    </source>
</reference>
<gene>
    <name evidence="6" type="ORF">CAOG_009555</name>
</gene>
<evidence type="ECO:0000259" key="5">
    <source>
        <dbReference type="PROSITE" id="PS51161"/>
    </source>
</evidence>
<sequence length="63" mass="7056">MFVKKRDGRTEKVMFDKITSRVNKLCYGLNSDYVDAVEITQKVSHPTQTGPLASRPAPPAHQP</sequence>
<dbReference type="SUPFAM" id="SSF48168">
    <property type="entry name" value="R1 subunit of ribonucleotide reductase, N-terminal domain"/>
    <property type="match status" value="1"/>
</dbReference>
<evidence type="ECO:0000256" key="1">
    <source>
        <dbReference type="ARBA" id="ARBA00022741"/>
    </source>
</evidence>
<dbReference type="Proteomes" id="UP000008743">
    <property type="component" value="Unassembled WGS sequence"/>
</dbReference>
<evidence type="ECO:0000256" key="3">
    <source>
        <dbReference type="PROSITE-ProRule" id="PRU00492"/>
    </source>
</evidence>
<dbReference type="GO" id="GO:0005524">
    <property type="term" value="F:ATP binding"/>
    <property type="evidence" value="ECO:0007669"/>
    <property type="project" value="UniProtKB-UniRule"/>
</dbReference>
<organism evidence="6 7">
    <name type="scientific">Capsaspora owczarzaki (strain ATCC 30864)</name>
    <dbReference type="NCBI Taxonomy" id="595528"/>
    <lineage>
        <taxon>Eukaryota</taxon>
        <taxon>Filasterea</taxon>
        <taxon>Capsaspora</taxon>
    </lineage>
</organism>
<dbReference type="STRING" id="595528.A0A0D2WMH8"/>
<dbReference type="InterPro" id="IPR008926">
    <property type="entry name" value="RNR_R1-su_N"/>
</dbReference>
<name>A0A0D2WMH8_CAPO3</name>
<protein>
    <submittedName>
        <fullName evidence="6">Ribonucleoside-diphosphate reductase subunit M1</fullName>
    </submittedName>
</protein>
<evidence type="ECO:0000313" key="6">
    <source>
        <dbReference type="EMBL" id="KJE91373.1"/>
    </source>
</evidence>
<dbReference type="PROSITE" id="PS51161">
    <property type="entry name" value="ATP_CONE"/>
    <property type="match status" value="1"/>
</dbReference>
<dbReference type="InParanoid" id="A0A0D2WMH8"/>
<dbReference type="InterPro" id="IPR005144">
    <property type="entry name" value="ATP-cone_dom"/>
</dbReference>
<evidence type="ECO:0000256" key="4">
    <source>
        <dbReference type="SAM" id="MobiDB-lite"/>
    </source>
</evidence>
<keyword evidence="1 3" id="KW-0547">Nucleotide-binding</keyword>
<feature type="domain" description="ATP-cone" evidence="5">
    <location>
        <begin position="1"/>
        <end position="63"/>
    </location>
</feature>
<dbReference type="Pfam" id="PF03477">
    <property type="entry name" value="ATP-cone"/>
    <property type="match status" value="1"/>
</dbReference>
<evidence type="ECO:0000313" key="7">
    <source>
        <dbReference type="Proteomes" id="UP000008743"/>
    </source>
</evidence>
<feature type="region of interest" description="Disordered" evidence="4">
    <location>
        <begin position="43"/>
        <end position="63"/>
    </location>
</feature>
<dbReference type="EMBL" id="KE346362">
    <property type="protein sequence ID" value="KJE91373.1"/>
    <property type="molecule type" value="Genomic_DNA"/>
</dbReference>
<dbReference type="AlphaFoldDB" id="A0A0D2WMH8"/>
<keyword evidence="2 3" id="KW-0067">ATP-binding</keyword>
<proteinExistence type="predicted"/>
<keyword evidence="7" id="KW-1185">Reference proteome</keyword>
<dbReference type="OrthoDB" id="3000483at2759"/>